<dbReference type="Proteomes" id="UP001153269">
    <property type="component" value="Unassembled WGS sequence"/>
</dbReference>
<protein>
    <submittedName>
        <fullName evidence="2">Uncharacterized protein</fullName>
    </submittedName>
</protein>
<organism evidence="2 3">
    <name type="scientific">Pleuronectes platessa</name>
    <name type="common">European plaice</name>
    <dbReference type="NCBI Taxonomy" id="8262"/>
    <lineage>
        <taxon>Eukaryota</taxon>
        <taxon>Metazoa</taxon>
        <taxon>Chordata</taxon>
        <taxon>Craniata</taxon>
        <taxon>Vertebrata</taxon>
        <taxon>Euteleostomi</taxon>
        <taxon>Actinopterygii</taxon>
        <taxon>Neopterygii</taxon>
        <taxon>Teleostei</taxon>
        <taxon>Neoteleostei</taxon>
        <taxon>Acanthomorphata</taxon>
        <taxon>Carangaria</taxon>
        <taxon>Pleuronectiformes</taxon>
        <taxon>Pleuronectoidei</taxon>
        <taxon>Pleuronectidae</taxon>
        <taxon>Pleuronectes</taxon>
    </lineage>
</organism>
<accession>A0A9N7ZBR1</accession>
<dbReference type="EMBL" id="CADEAL010004331">
    <property type="protein sequence ID" value="CAB1457232.1"/>
    <property type="molecule type" value="Genomic_DNA"/>
</dbReference>
<dbReference type="AlphaFoldDB" id="A0A9N7ZBR1"/>
<reference evidence="2" key="1">
    <citation type="submission" date="2020-03" db="EMBL/GenBank/DDBJ databases">
        <authorList>
            <person name="Weist P."/>
        </authorList>
    </citation>
    <scope>NUCLEOTIDE SEQUENCE</scope>
</reference>
<evidence type="ECO:0000313" key="3">
    <source>
        <dbReference type="Proteomes" id="UP001153269"/>
    </source>
</evidence>
<sequence>MIRHRSCTRQGGPHTTPRHLAEATLFATAEQRRADTVLTSEHPRERVLCGDYFRASADSNSTEPDAVHHRSLRLDQPTATPVPSLTPRGFPITQPQWAPVLKMVLCL</sequence>
<evidence type="ECO:0000256" key="1">
    <source>
        <dbReference type="SAM" id="MobiDB-lite"/>
    </source>
</evidence>
<evidence type="ECO:0000313" key="2">
    <source>
        <dbReference type="EMBL" id="CAB1457232.1"/>
    </source>
</evidence>
<proteinExistence type="predicted"/>
<feature type="region of interest" description="Disordered" evidence="1">
    <location>
        <begin position="58"/>
        <end position="91"/>
    </location>
</feature>
<comment type="caution">
    <text evidence="2">The sequence shown here is derived from an EMBL/GenBank/DDBJ whole genome shotgun (WGS) entry which is preliminary data.</text>
</comment>
<keyword evidence="3" id="KW-1185">Reference proteome</keyword>
<name>A0A9N7ZBR1_PLEPL</name>
<gene>
    <name evidence="2" type="ORF">PLEPLA_LOCUS45054</name>
</gene>